<gene>
    <name evidence="3" type="ORF">HYDPIDRAFT_29957</name>
</gene>
<name>A0A0C9W6Z1_9AGAM</name>
<evidence type="ECO:0000256" key="2">
    <source>
        <dbReference type="SAM" id="MobiDB-lite"/>
    </source>
</evidence>
<accession>A0A0C9W6Z1</accession>
<dbReference type="EMBL" id="KN839853">
    <property type="protein sequence ID" value="KIJ62808.1"/>
    <property type="molecule type" value="Genomic_DNA"/>
</dbReference>
<reference evidence="3 4" key="1">
    <citation type="submission" date="2014-04" db="EMBL/GenBank/DDBJ databases">
        <title>Evolutionary Origins and Diversification of the Mycorrhizal Mutualists.</title>
        <authorList>
            <consortium name="DOE Joint Genome Institute"/>
            <consortium name="Mycorrhizal Genomics Consortium"/>
            <person name="Kohler A."/>
            <person name="Kuo A."/>
            <person name="Nagy L.G."/>
            <person name="Floudas D."/>
            <person name="Copeland A."/>
            <person name="Barry K.W."/>
            <person name="Cichocki N."/>
            <person name="Veneault-Fourrey C."/>
            <person name="LaButti K."/>
            <person name="Lindquist E.A."/>
            <person name="Lipzen A."/>
            <person name="Lundell T."/>
            <person name="Morin E."/>
            <person name="Murat C."/>
            <person name="Riley R."/>
            <person name="Ohm R."/>
            <person name="Sun H."/>
            <person name="Tunlid A."/>
            <person name="Henrissat B."/>
            <person name="Grigoriev I.V."/>
            <person name="Hibbett D.S."/>
            <person name="Martin F."/>
        </authorList>
    </citation>
    <scope>NUCLEOTIDE SEQUENCE [LARGE SCALE GENOMIC DNA]</scope>
    <source>
        <strain evidence="3 4">MD-312</strain>
    </source>
</reference>
<feature type="region of interest" description="Disordered" evidence="2">
    <location>
        <begin position="305"/>
        <end position="324"/>
    </location>
</feature>
<feature type="compositionally biased region" description="Acidic residues" evidence="2">
    <location>
        <begin position="475"/>
        <end position="494"/>
    </location>
</feature>
<evidence type="ECO:0000256" key="1">
    <source>
        <dbReference type="SAM" id="Coils"/>
    </source>
</evidence>
<feature type="region of interest" description="Disordered" evidence="2">
    <location>
        <begin position="156"/>
        <end position="185"/>
    </location>
</feature>
<feature type="compositionally biased region" description="Polar residues" evidence="2">
    <location>
        <begin position="167"/>
        <end position="185"/>
    </location>
</feature>
<evidence type="ECO:0000313" key="4">
    <source>
        <dbReference type="Proteomes" id="UP000053820"/>
    </source>
</evidence>
<dbReference type="OrthoDB" id="2684272at2759"/>
<dbReference type="HOGENOM" id="CLU_488381_0_0_1"/>
<feature type="region of interest" description="Disordered" evidence="2">
    <location>
        <begin position="460"/>
        <end position="558"/>
    </location>
</feature>
<keyword evidence="1" id="KW-0175">Coiled coil</keyword>
<feature type="compositionally biased region" description="Basic residues" evidence="2">
    <location>
        <begin position="549"/>
        <end position="558"/>
    </location>
</feature>
<feature type="compositionally biased region" description="Acidic residues" evidence="2">
    <location>
        <begin position="94"/>
        <end position="103"/>
    </location>
</feature>
<feature type="coiled-coil region" evidence="1">
    <location>
        <begin position="193"/>
        <end position="293"/>
    </location>
</feature>
<proteinExistence type="predicted"/>
<dbReference type="Proteomes" id="UP000053820">
    <property type="component" value="Unassembled WGS sequence"/>
</dbReference>
<dbReference type="AlphaFoldDB" id="A0A0C9W6Z1"/>
<feature type="compositionally biased region" description="Polar residues" evidence="2">
    <location>
        <begin position="305"/>
        <end position="318"/>
    </location>
</feature>
<sequence length="558" mass="62887">MAPPSRLRPHLNDLLQKNHDLEHTVADLRHQLTQSSAQWADERKTLAVGCDSLMASFAKFRARLDTQPSDWGELDEERNDNTEGEREGMRNGEGEEPEGDQEAEDLHTRCNALVSELHVKEEILAESRRKLEAVEEKLHHVQETLQARIEQLQEALDSAKADGSGSRLDSSPRAPTQDMQATPEQVESFRTELASAKERVMTSDQEINRLKQLLQQWQKYGNDWKRDAQSVRERVAALEDDRVLLERERKETQRLANALAEQAVATDYQKAGRLEAIKRIAELEEKVDLLRAQMSPEQLAAFDSAQNQPAQGLPTQPTVEGDKRNETIILRIPFMSAKKPSGENSGFPENHENRTSASAPTGSLPRGDDTPPSHNTADNEVCIHTCNPLRCRNESHSFLWPRRRSQLPRHVLSKKRHRTCTPACPGHRLLGISYEEAMTEPRTALCREPTEDEMIVAAAEGGHPPADGREGEHEGEQEEGENEGVQEEGENEGVQEERERETRRQEKEETGGEVEGDNTSRRRTIDTVLGKRLRSHVDGDNGTLPPGVRKLRSRPSKS</sequence>
<evidence type="ECO:0000313" key="3">
    <source>
        <dbReference type="EMBL" id="KIJ62808.1"/>
    </source>
</evidence>
<feature type="region of interest" description="Disordered" evidence="2">
    <location>
        <begin position="335"/>
        <end position="376"/>
    </location>
</feature>
<keyword evidence="4" id="KW-1185">Reference proteome</keyword>
<feature type="compositionally biased region" description="Basic and acidic residues" evidence="2">
    <location>
        <begin position="495"/>
        <end position="510"/>
    </location>
</feature>
<protein>
    <submittedName>
        <fullName evidence="3">Uncharacterized protein</fullName>
    </submittedName>
</protein>
<organism evidence="3 4">
    <name type="scientific">Hydnomerulius pinastri MD-312</name>
    <dbReference type="NCBI Taxonomy" id="994086"/>
    <lineage>
        <taxon>Eukaryota</taxon>
        <taxon>Fungi</taxon>
        <taxon>Dikarya</taxon>
        <taxon>Basidiomycota</taxon>
        <taxon>Agaricomycotina</taxon>
        <taxon>Agaricomycetes</taxon>
        <taxon>Agaricomycetidae</taxon>
        <taxon>Boletales</taxon>
        <taxon>Boletales incertae sedis</taxon>
        <taxon>Leucogyrophana</taxon>
    </lineage>
</organism>
<feature type="compositionally biased region" description="Basic and acidic residues" evidence="2">
    <location>
        <begin position="79"/>
        <end position="93"/>
    </location>
</feature>
<feature type="region of interest" description="Disordered" evidence="2">
    <location>
        <begin position="68"/>
        <end position="104"/>
    </location>
</feature>